<dbReference type="InterPro" id="IPR006964">
    <property type="entry name" value="NUDE_dom"/>
</dbReference>
<dbReference type="GO" id="GO:0005871">
    <property type="term" value="C:kinesin complex"/>
    <property type="evidence" value="ECO:0007669"/>
    <property type="project" value="TreeGrafter"/>
</dbReference>
<evidence type="ECO:0000256" key="8">
    <source>
        <dbReference type="SAM" id="MobiDB-lite"/>
    </source>
</evidence>
<dbReference type="Proteomes" id="UP000284842">
    <property type="component" value="Unassembled WGS sequence"/>
</dbReference>
<dbReference type="GO" id="GO:0007059">
    <property type="term" value="P:chromosome segregation"/>
    <property type="evidence" value="ECO:0007669"/>
    <property type="project" value="TreeGrafter"/>
</dbReference>
<dbReference type="InterPro" id="IPR012340">
    <property type="entry name" value="NA-bd_OB-fold"/>
</dbReference>
<dbReference type="GO" id="GO:0003723">
    <property type="term" value="F:RNA binding"/>
    <property type="evidence" value="ECO:0007669"/>
    <property type="project" value="InterPro"/>
</dbReference>
<dbReference type="AlphaFoldDB" id="A0A409YCB1"/>
<dbReference type="GO" id="GO:0005874">
    <property type="term" value="C:microtubule"/>
    <property type="evidence" value="ECO:0007669"/>
    <property type="project" value="UniProtKB-KW"/>
</dbReference>
<evidence type="ECO:0000256" key="5">
    <source>
        <dbReference type="ARBA" id="ARBA00023054"/>
    </source>
</evidence>
<dbReference type="GO" id="GO:0051642">
    <property type="term" value="P:centrosome localization"/>
    <property type="evidence" value="ECO:0007669"/>
    <property type="project" value="TreeGrafter"/>
</dbReference>
<dbReference type="GO" id="GO:0008017">
    <property type="term" value="F:microtubule binding"/>
    <property type="evidence" value="ECO:0007669"/>
    <property type="project" value="InterPro"/>
</dbReference>
<dbReference type="GO" id="GO:0000178">
    <property type="term" value="C:exosome (RNase complex)"/>
    <property type="evidence" value="ECO:0007669"/>
    <property type="project" value="InterPro"/>
</dbReference>
<evidence type="ECO:0000256" key="2">
    <source>
        <dbReference type="ARBA" id="ARBA00007429"/>
    </source>
</evidence>
<dbReference type="GO" id="GO:0007020">
    <property type="term" value="P:microtubule nucleation"/>
    <property type="evidence" value="ECO:0007669"/>
    <property type="project" value="TreeGrafter"/>
</dbReference>
<dbReference type="CDD" id="cd05791">
    <property type="entry name" value="S1_CSL4"/>
    <property type="match status" value="1"/>
</dbReference>
<proteinExistence type="inferred from homology"/>
<feature type="region of interest" description="Disordered" evidence="8">
    <location>
        <begin position="525"/>
        <end position="811"/>
    </location>
</feature>
<dbReference type="SUPFAM" id="SSF50249">
    <property type="entry name" value="Nucleic acid-binding proteins"/>
    <property type="match status" value="1"/>
</dbReference>
<feature type="coiled-coil region" evidence="7">
    <location>
        <begin position="205"/>
        <end position="243"/>
    </location>
</feature>
<keyword evidence="3" id="KW-0963">Cytoplasm</keyword>
<feature type="compositionally biased region" description="Low complexity" evidence="8">
    <location>
        <begin position="375"/>
        <end position="386"/>
    </location>
</feature>
<dbReference type="EMBL" id="NHTK01001299">
    <property type="protein sequence ID" value="PPR00646.1"/>
    <property type="molecule type" value="Genomic_DNA"/>
</dbReference>
<dbReference type="Gene3D" id="6.10.250.1080">
    <property type="match status" value="1"/>
</dbReference>
<dbReference type="Gene3D" id="2.40.50.140">
    <property type="entry name" value="Nucleic acid-binding proteins"/>
    <property type="match status" value="1"/>
</dbReference>
<organism evidence="10 11">
    <name type="scientific">Panaeolus cyanescens</name>
    <dbReference type="NCBI Taxonomy" id="181874"/>
    <lineage>
        <taxon>Eukaryota</taxon>
        <taxon>Fungi</taxon>
        <taxon>Dikarya</taxon>
        <taxon>Basidiomycota</taxon>
        <taxon>Agaricomycotina</taxon>
        <taxon>Agaricomycetes</taxon>
        <taxon>Agaricomycetidae</taxon>
        <taxon>Agaricales</taxon>
        <taxon>Agaricineae</taxon>
        <taxon>Galeropsidaceae</taxon>
        <taxon>Panaeolus</taxon>
    </lineage>
</organism>
<gene>
    <name evidence="10" type="ORF">CVT24_000869</name>
</gene>
<feature type="domain" description="S1 motif" evidence="9">
    <location>
        <begin position="64"/>
        <end position="145"/>
    </location>
</feature>
<feature type="region of interest" description="Disordered" evidence="8">
    <location>
        <begin position="375"/>
        <end position="420"/>
    </location>
</feature>
<feature type="compositionally biased region" description="Low complexity" evidence="8">
    <location>
        <begin position="397"/>
        <end position="413"/>
    </location>
</feature>
<dbReference type="Pfam" id="PF04880">
    <property type="entry name" value="NUDE_C"/>
    <property type="match status" value="1"/>
</dbReference>
<sequence>MNSDPTIFIPGQPITLPARSPVPELSTGVYQRDGQIRASLSGLPQVDGNKLRIPRLQPHPPSPGSIVLGFVTRLSPIQASLSINVVDGIPLPSGEEFQGMIRVQDVRATEKDKIKIGDCFRAGDVVRCQVISLGDARSYFVTTARNDLGVIFATSEAGGTLEPVSWQEMRCSMTGKIEKRKCAKPLYFPPNTDWKEKYNEVLDMLSETRQELDDFHQASKELEAELESELARTEKSQKDLMMKVSRAETERDDWKGKFMSLQTTHNTTTTSLQRELDQLRQEYQKTKVYLRELEMGNDDLERNERAVSSSLADLEAKYSRVLEEKILLEHELLEKATLEEQMQRLKDELRDANVEISIFKDQLDALKALKSDSSSVKSSTDDLLTTAPLPGLDLEDISPASESGGSEISPPSALSTPKASLSRSTVASSFLPRTFAQDRPSPLTALRTSSVIRSTTLPSLASPSTSSPRGLMRPTAIKSASTIATSTTSASASLSKNKGVQMVSEMRARVKNLEQKIHTRVPRLRMGSMVNRQTSVSGVAPSTPITSSSSSAASNASTAKTSLESQRKSMESRLSADSGSDKNFKRDDSSGWVLIMEDSPSPQKEAKRLKEKRRLSNSTAAPTSYRSTMSSTTRDTSPTLRSTPANPLAASTGSTLRRPHSRLSGGGASSSTSTSRPQTPTFLPIPSSSSYTPSASVGLKRSMGPSSSTQMKRSSLGKSHAVPVPPLPQTYRERPLTMPPLTNTTNSKALPTVPSDTHPNVTLRSKMSASSSTSTILSKSRIGRPSGGGISGRRSAGVEPSGALDLSDLQP</sequence>
<evidence type="ECO:0000256" key="7">
    <source>
        <dbReference type="SAM" id="Coils"/>
    </source>
</evidence>
<dbReference type="GO" id="GO:0000776">
    <property type="term" value="C:kinetochore"/>
    <property type="evidence" value="ECO:0007669"/>
    <property type="project" value="TreeGrafter"/>
</dbReference>
<protein>
    <recommendedName>
        <fullName evidence="9">S1 motif domain-containing protein</fullName>
    </recommendedName>
</protein>
<keyword evidence="5 7" id="KW-0175">Coiled coil</keyword>
<keyword evidence="4" id="KW-0493">Microtubule</keyword>
<dbReference type="PANTHER" id="PTHR10921:SF1">
    <property type="entry name" value="NUCLEAR DISTRIBUTION PROTEIN NUDE HOMOLOG"/>
    <property type="match status" value="1"/>
</dbReference>
<dbReference type="Pfam" id="PF10447">
    <property type="entry name" value="EXOSC1"/>
    <property type="match status" value="1"/>
</dbReference>
<keyword evidence="6" id="KW-0206">Cytoskeleton</keyword>
<evidence type="ECO:0000256" key="6">
    <source>
        <dbReference type="ARBA" id="ARBA00023212"/>
    </source>
</evidence>
<evidence type="ECO:0000256" key="1">
    <source>
        <dbReference type="ARBA" id="ARBA00004245"/>
    </source>
</evidence>
<dbReference type="InterPro" id="IPR019495">
    <property type="entry name" value="EXOSC1_C"/>
</dbReference>
<feature type="compositionally biased region" description="Low complexity" evidence="8">
    <location>
        <begin position="480"/>
        <end position="496"/>
    </location>
</feature>
<dbReference type="InterPro" id="IPR003029">
    <property type="entry name" value="S1_domain"/>
</dbReference>
<feature type="compositionally biased region" description="Low complexity" evidence="8">
    <location>
        <begin position="684"/>
        <end position="696"/>
    </location>
</feature>
<evidence type="ECO:0000313" key="11">
    <source>
        <dbReference type="Proteomes" id="UP000284842"/>
    </source>
</evidence>
<reference evidence="10 11" key="1">
    <citation type="journal article" date="2018" name="Evol. Lett.">
        <title>Horizontal gene cluster transfer increased hallucinogenic mushroom diversity.</title>
        <authorList>
            <person name="Reynolds H.T."/>
            <person name="Vijayakumar V."/>
            <person name="Gluck-Thaler E."/>
            <person name="Korotkin H.B."/>
            <person name="Matheny P.B."/>
            <person name="Slot J.C."/>
        </authorList>
    </citation>
    <scope>NUCLEOTIDE SEQUENCE [LARGE SCALE GENOMIC DNA]</scope>
    <source>
        <strain evidence="10 11">2629</strain>
    </source>
</reference>
<comment type="caution">
    <text evidence="10">The sequence shown here is derived from an EMBL/GenBank/DDBJ whole genome shotgun (WGS) entry which is preliminary data.</text>
</comment>
<feature type="compositionally biased region" description="Low complexity" evidence="8">
    <location>
        <begin position="542"/>
        <end position="562"/>
    </location>
</feature>
<evidence type="ECO:0000256" key="3">
    <source>
        <dbReference type="ARBA" id="ARBA00022490"/>
    </source>
</evidence>
<feature type="coiled-coil region" evidence="7">
    <location>
        <begin position="276"/>
        <end position="369"/>
    </location>
</feature>
<accession>A0A409YCB1</accession>
<name>A0A409YCB1_9AGAR</name>
<feature type="region of interest" description="Disordered" evidence="8">
    <location>
        <begin position="480"/>
        <end position="499"/>
    </location>
</feature>
<dbReference type="PROSITE" id="PS50126">
    <property type="entry name" value="S1"/>
    <property type="match status" value="1"/>
</dbReference>
<feature type="compositionally biased region" description="Polar residues" evidence="8">
    <location>
        <begin position="640"/>
        <end position="655"/>
    </location>
</feature>
<dbReference type="GO" id="GO:0000132">
    <property type="term" value="P:establishment of mitotic spindle orientation"/>
    <property type="evidence" value="ECO:0007669"/>
    <property type="project" value="TreeGrafter"/>
</dbReference>
<evidence type="ECO:0000256" key="4">
    <source>
        <dbReference type="ARBA" id="ARBA00022701"/>
    </source>
</evidence>
<dbReference type="InParanoid" id="A0A409YCB1"/>
<dbReference type="PANTHER" id="PTHR10921">
    <property type="entry name" value="NUCLEAR DISTRIBUTION PROTEIN NUDE HOMOLOG 1"/>
    <property type="match status" value="1"/>
</dbReference>
<feature type="compositionally biased region" description="Polar residues" evidence="8">
    <location>
        <begin position="704"/>
        <end position="717"/>
    </location>
</feature>
<dbReference type="InterPro" id="IPR033494">
    <property type="entry name" value="NUDE"/>
</dbReference>
<feature type="compositionally biased region" description="Low complexity" evidence="8">
    <location>
        <begin position="763"/>
        <end position="784"/>
    </location>
</feature>
<dbReference type="GO" id="GO:0047496">
    <property type="term" value="P:vesicle transport along microtubule"/>
    <property type="evidence" value="ECO:0007669"/>
    <property type="project" value="TreeGrafter"/>
</dbReference>
<dbReference type="STRING" id="181874.A0A409YCB1"/>
<feature type="compositionally biased region" description="Low complexity" evidence="8">
    <location>
        <begin position="622"/>
        <end position="639"/>
    </location>
</feature>
<evidence type="ECO:0000259" key="9">
    <source>
        <dbReference type="PROSITE" id="PS50126"/>
    </source>
</evidence>
<comment type="similarity">
    <text evidence="2">Belongs to the nudE family.</text>
</comment>
<comment type="subcellular location">
    <subcellularLocation>
        <location evidence="1">Cytoplasm</location>
        <location evidence="1">Cytoskeleton</location>
    </subcellularLocation>
</comment>
<dbReference type="OrthoDB" id="5877028at2759"/>
<evidence type="ECO:0000313" key="10">
    <source>
        <dbReference type="EMBL" id="PPR00646.1"/>
    </source>
</evidence>
<feature type="compositionally biased region" description="Basic and acidic residues" evidence="8">
    <location>
        <begin position="579"/>
        <end position="589"/>
    </location>
</feature>
<keyword evidence="11" id="KW-1185">Reference proteome</keyword>